<protein>
    <submittedName>
        <fullName evidence="2">Uncharacterized protein</fullName>
    </submittedName>
</protein>
<sequence>MTAILPPSTVSAARAPQLRTYAGAASLGLFFITSFATQFLFSDGGQDTADTLRAIAASPGTAIAWGWIMLALAALWLGGVLFLAGATRGRGSGWGAAGTFAGILGTVGITLIGMHALTAAALAQTPLDSAAATLQALDGAAGWFIFPLMTCQMLAVALFALSLWRQGIVHRWVAAAGCAAVVVSALPWTFSGPAALGLGLASLGVGTGAVIRLRRAAGWVEAPAQAYRVWAGAACAVGLLVLSILKDALFAGADDPDAALAAVGSHPVPLVVEGVMALGVAALFAGTTAFFVGSVRGRGSGLAAAGGVLGVVGSVSIASMGALDFLTAALGVSGAGTGVFGPLAGILFPAFMPLFLAENLMLVAFAAALWRSGVTAWVPFALSLVFAVVAQVHPVGPVALAQMALGLVVAGWLAYRILRSRRLWPRRVD</sequence>
<feature type="transmembrane region" description="Helical" evidence="1">
    <location>
        <begin position="275"/>
        <end position="295"/>
    </location>
</feature>
<evidence type="ECO:0000256" key="1">
    <source>
        <dbReference type="SAM" id="Phobius"/>
    </source>
</evidence>
<evidence type="ECO:0000313" key="2">
    <source>
        <dbReference type="EMBL" id="XDP46147.1"/>
    </source>
</evidence>
<feature type="transmembrane region" description="Helical" evidence="1">
    <location>
        <begin position="302"/>
        <end position="323"/>
    </location>
</feature>
<feature type="transmembrane region" description="Helical" evidence="1">
    <location>
        <begin position="399"/>
        <end position="418"/>
    </location>
</feature>
<feature type="transmembrane region" description="Helical" evidence="1">
    <location>
        <begin position="374"/>
        <end position="393"/>
    </location>
</feature>
<keyword evidence="1" id="KW-0812">Transmembrane</keyword>
<feature type="transmembrane region" description="Helical" evidence="1">
    <location>
        <begin position="171"/>
        <end position="188"/>
    </location>
</feature>
<feature type="transmembrane region" description="Helical" evidence="1">
    <location>
        <begin position="21"/>
        <end position="42"/>
    </location>
</feature>
<name>A0AB39L4T3_9MICC</name>
<proteinExistence type="predicted"/>
<reference evidence="2" key="1">
    <citation type="submission" date="2024-07" db="EMBL/GenBank/DDBJ databases">
        <authorList>
            <person name="fu j."/>
        </authorList>
    </citation>
    <scope>NUCLEOTIDE SEQUENCE</scope>
    <source>
        <strain evidence="2">P10A9</strain>
    </source>
</reference>
<dbReference type="RefSeq" id="WP_369046513.1">
    <property type="nucleotide sequence ID" value="NZ_CP163302.1"/>
</dbReference>
<feature type="transmembrane region" description="Helical" evidence="1">
    <location>
        <begin position="194"/>
        <end position="213"/>
    </location>
</feature>
<feature type="transmembrane region" description="Helical" evidence="1">
    <location>
        <begin position="96"/>
        <end position="123"/>
    </location>
</feature>
<feature type="transmembrane region" description="Helical" evidence="1">
    <location>
        <begin position="143"/>
        <end position="164"/>
    </location>
</feature>
<dbReference type="KEGG" id="spue:AB5L97_03765"/>
<feature type="transmembrane region" description="Helical" evidence="1">
    <location>
        <begin position="225"/>
        <end position="245"/>
    </location>
</feature>
<keyword evidence="1" id="KW-0472">Membrane</keyword>
<organism evidence="2">
    <name type="scientific">Sinomonas puerhi</name>
    <dbReference type="NCBI Taxonomy" id="3238584"/>
    <lineage>
        <taxon>Bacteria</taxon>
        <taxon>Bacillati</taxon>
        <taxon>Actinomycetota</taxon>
        <taxon>Actinomycetes</taxon>
        <taxon>Micrococcales</taxon>
        <taxon>Micrococcaceae</taxon>
        <taxon>Sinomonas</taxon>
    </lineage>
</organism>
<accession>A0AB39L4T3</accession>
<dbReference type="AlphaFoldDB" id="A0AB39L4T3"/>
<keyword evidence="1" id="KW-1133">Transmembrane helix</keyword>
<dbReference type="EMBL" id="CP163302">
    <property type="protein sequence ID" value="XDP46147.1"/>
    <property type="molecule type" value="Genomic_DNA"/>
</dbReference>
<feature type="transmembrane region" description="Helical" evidence="1">
    <location>
        <begin position="343"/>
        <end position="367"/>
    </location>
</feature>
<gene>
    <name evidence="2" type="ORF">AB5L97_03765</name>
</gene>
<feature type="transmembrane region" description="Helical" evidence="1">
    <location>
        <begin position="62"/>
        <end position="84"/>
    </location>
</feature>